<dbReference type="EMBL" id="CP071793">
    <property type="protein sequence ID" value="QTD47739.1"/>
    <property type="molecule type" value="Genomic_DNA"/>
</dbReference>
<dbReference type="Gene3D" id="2.40.110.10">
    <property type="entry name" value="Butyryl-CoA Dehydrogenase, subunit A, domain 2"/>
    <property type="match status" value="1"/>
</dbReference>
<dbReference type="PROSITE" id="PS00072">
    <property type="entry name" value="ACYL_COA_DH_1"/>
    <property type="match status" value="1"/>
</dbReference>
<dbReference type="InterPro" id="IPR009075">
    <property type="entry name" value="AcylCo_DH/oxidase_C"/>
</dbReference>
<keyword evidence="5 8" id="KW-0560">Oxidoreductase</keyword>
<dbReference type="InterPro" id="IPR036250">
    <property type="entry name" value="AcylCo_DH-like_C"/>
</dbReference>
<dbReference type="FunFam" id="1.10.540.10:FF:000002">
    <property type="entry name" value="Acyl-CoA dehydrogenase FadE19"/>
    <property type="match status" value="1"/>
</dbReference>
<feature type="domain" description="Acyl-CoA dehydrogenase/oxidase N-terminal" evidence="11">
    <location>
        <begin position="7"/>
        <end position="118"/>
    </location>
</feature>
<dbReference type="Pfam" id="PF02771">
    <property type="entry name" value="Acyl-CoA_dh_N"/>
    <property type="match status" value="1"/>
</dbReference>
<comment type="similarity">
    <text evidence="2 8">Belongs to the acyl-CoA dehydrogenase family.</text>
</comment>
<keyword evidence="4 8" id="KW-0274">FAD</keyword>
<dbReference type="PANTHER" id="PTHR43884:SF12">
    <property type="entry name" value="ISOVALERYL-COA DEHYDROGENASE, MITOCHONDRIAL-RELATED"/>
    <property type="match status" value="1"/>
</dbReference>
<dbReference type="PANTHER" id="PTHR43884">
    <property type="entry name" value="ACYL-COA DEHYDROGENASE"/>
    <property type="match status" value="1"/>
</dbReference>
<name>A0A8A4TCA8_SULCO</name>
<dbReference type="Pfam" id="PF02770">
    <property type="entry name" value="Acyl-CoA_dh_M"/>
    <property type="match status" value="1"/>
</dbReference>
<evidence type="ECO:0000313" key="12">
    <source>
        <dbReference type="EMBL" id="QTD47739.1"/>
    </source>
</evidence>
<evidence type="ECO:0000313" key="13">
    <source>
        <dbReference type="Proteomes" id="UP000663929"/>
    </source>
</evidence>
<dbReference type="GO" id="GO:0050660">
    <property type="term" value="F:flavin adenine dinucleotide binding"/>
    <property type="evidence" value="ECO:0007669"/>
    <property type="project" value="InterPro"/>
</dbReference>
<evidence type="ECO:0000256" key="4">
    <source>
        <dbReference type="ARBA" id="ARBA00022827"/>
    </source>
</evidence>
<evidence type="ECO:0000259" key="10">
    <source>
        <dbReference type="Pfam" id="PF02770"/>
    </source>
</evidence>
<dbReference type="AlphaFoldDB" id="A0A8A4TCA8"/>
<feature type="domain" description="Acyl-CoA oxidase/dehydrogenase middle" evidence="10">
    <location>
        <begin position="124"/>
        <end position="218"/>
    </location>
</feature>
<dbReference type="PROSITE" id="PS00073">
    <property type="entry name" value="ACYL_COA_DH_2"/>
    <property type="match status" value="1"/>
</dbReference>
<organism evidence="12 13">
    <name type="scientific">Sulfidibacter corallicola</name>
    <dbReference type="NCBI Taxonomy" id="2818388"/>
    <lineage>
        <taxon>Bacteria</taxon>
        <taxon>Pseudomonadati</taxon>
        <taxon>Acidobacteriota</taxon>
        <taxon>Holophagae</taxon>
        <taxon>Acanthopleuribacterales</taxon>
        <taxon>Acanthopleuribacteraceae</taxon>
        <taxon>Sulfidibacter</taxon>
    </lineage>
</organism>
<dbReference type="SUPFAM" id="SSF56645">
    <property type="entry name" value="Acyl-CoA dehydrogenase NM domain-like"/>
    <property type="match status" value="1"/>
</dbReference>
<keyword evidence="13" id="KW-1185">Reference proteome</keyword>
<accession>A0A8A4TCA8</accession>
<evidence type="ECO:0000256" key="8">
    <source>
        <dbReference type="RuleBase" id="RU362125"/>
    </source>
</evidence>
<evidence type="ECO:0000256" key="5">
    <source>
        <dbReference type="ARBA" id="ARBA00023002"/>
    </source>
</evidence>
<evidence type="ECO:0000256" key="6">
    <source>
        <dbReference type="ARBA" id="ARBA00066362"/>
    </source>
</evidence>
<gene>
    <name evidence="12" type="ORF">J3U87_19290</name>
</gene>
<evidence type="ECO:0000259" key="11">
    <source>
        <dbReference type="Pfam" id="PF02771"/>
    </source>
</evidence>
<evidence type="ECO:0000256" key="1">
    <source>
        <dbReference type="ARBA" id="ARBA00001974"/>
    </source>
</evidence>
<evidence type="ECO:0000259" key="9">
    <source>
        <dbReference type="Pfam" id="PF00441"/>
    </source>
</evidence>
<dbReference type="InterPro" id="IPR013786">
    <property type="entry name" value="AcylCoA_DH/ox_N"/>
</dbReference>
<dbReference type="Pfam" id="PF00441">
    <property type="entry name" value="Acyl-CoA_dh_1"/>
    <property type="match status" value="1"/>
</dbReference>
<dbReference type="InterPro" id="IPR006089">
    <property type="entry name" value="Acyl-CoA_DH_CS"/>
</dbReference>
<dbReference type="Proteomes" id="UP000663929">
    <property type="component" value="Chromosome"/>
</dbReference>
<reference evidence="12" key="1">
    <citation type="submission" date="2021-03" db="EMBL/GenBank/DDBJ databases">
        <title>Acanthopleuribacteraceae sp. M133.</title>
        <authorList>
            <person name="Wang G."/>
        </authorList>
    </citation>
    <scope>NUCLEOTIDE SEQUENCE</scope>
    <source>
        <strain evidence="12">M133</strain>
    </source>
</reference>
<dbReference type="Gene3D" id="1.20.140.10">
    <property type="entry name" value="Butyryl-CoA Dehydrogenase, subunit A, domain 3"/>
    <property type="match status" value="1"/>
</dbReference>
<proteinExistence type="inferred from homology"/>
<evidence type="ECO:0000256" key="7">
    <source>
        <dbReference type="ARBA" id="ARBA00072305"/>
    </source>
</evidence>
<dbReference type="InterPro" id="IPR037069">
    <property type="entry name" value="AcylCoA_DH/ox_N_sf"/>
</dbReference>
<dbReference type="FunFam" id="2.40.110.10:FF:000001">
    <property type="entry name" value="Acyl-CoA dehydrogenase, mitochondrial"/>
    <property type="match status" value="1"/>
</dbReference>
<dbReference type="GO" id="GO:0003995">
    <property type="term" value="F:acyl-CoA dehydrogenase activity"/>
    <property type="evidence" value="ECO:0007669"/>
    <property type="project" value="InterPro"/>
</dbReference>
<protein>
    <recommendedName>
        <fullName evidence="7">Cyclohex-1-ene-1-carbonyl-CoA dehydrogenase</fullName>
        <ecNumber evidence="6">1.3.8.10</ecNumber>
    </recommendedName>
</protein>
<comment type="cofactor">
    <cofactor evidence="1 8">
        <name>FAD</name>
        <dbReference type="ChEBI" id="CHEBI:57692"/>
    </cofactor>
</comment>
<dbReference type="KEGG" id="scor:J3U87_19290"/>
<evidence type="ECO:0000256" key="3">
    <source>
        <dbReference type="ARBA" id="ARBA00022630"/>
    </source>
</evidence>
<dbReference type="Gene3D" id="1.10.540.10">
    <property type="entry name" value="Acyl-CoA dehydrogenase/oxidase, N-terminal domain"/>
    <property type="match status" value="1"/>
</dbReference>
<dbReference type="EC" id="1.3.8.10" evidence="6"/>
<dbReference type="PIRSF" id="PIRSF016578">
    <property type="entry name" value="HsaA"/>
    <property type="match status" value="1"/>
</dbReference>
<sequence length="384" mass="42015">MVEFGYSEDQQMIVENVSKFAEERILPHVMEWDEAEFFPVDLFHEMGELGLLGVLVPEEYEGSGYGYVDYVAVLEEIGRVCGSIGLGVAAHNSLCTGHILQHANEAQKRKYLPGLATGRHIGAWGLTEPGSGSDAGGMLSTAKKVDGGWLLNGTKNFITHAISGDIAVVLVNTEPELKTRGISAFILDKDMKGWSGGKKEKKVGMRSSETAQLVMEDCFVPDENLIGEVNEGFRQAMVVLDGGRISIAALSLGIARGALECAQHYAAERRQFGKSIDEFQAIKFKLADMAMELEAARLLTLKAAYNKQRGVGQTIESAMAKLYASEVAVRNAEESVQIHGGYGYLKEYPAEKFWRDSKLLTIGEGTSEVQRMVVARELKKGLNR</sequence>
<dbReference type="SUPFAM" id="SSF47203">
    <property type="entry name" value="Acyl-CoA dehydrogenase C-terminal domain-like"/>
    <property type="match status" value="1"/>
</dbReference>
<dbReference type="InterPro" id="IPR006091">
    <property type="entry name" value="Acyl-CoA_Oxase/DH_mid-dom"/>
</dbReference>
<dbReference type="RefSeq" id="WP_237377405.1">
    <property type="nucleotide sequence ID" value="NZ_CP071793.1"/>
</dbReference>
<dbReference type="InterPro" id="IPR046373">
    <property type="entry name" value="Acyl-CoA_Oxase/DH_mid-dom_sf"/>
</dbReference>
<feature type="domain" description="Acyl-CoA dehydrogenase/oxidase C-terminal" evidence="9">
    <location>
        <begin position="230"/>
        <end position="378"/>
    </location>
</feature>
<dbReference type="InterPro" id="IPR009100">
    <property type="entry name" value="AcylCoA_DH/oxidase_NM_dom_sf"/>
</dbReference>
<keyword evidence="3 8" id="KW-0285">Flavoprotein</keyword>
<evidence type="ECO:0000256" key="2">
    <source>
        <dbReference type="ARBA" id="ARBA00009347"/>
    </source>
</evidence>
<dbReference type="FunFam" id="1.20.140.10:FF:000004">
    <property type="entry name" value="Acyl-CoA dehydrogenase FadE25"/>
    <property type="match status" value="1"/>
</dbReference>